<organism evidence="4 5">
    <name type="scientific">Ruegeria pomeroyi</name>
    <dbReference type="NCBI Taxonomy" id="89184"/>
    <lineage>
        <taxon>Bacteria</taxon>
        <taxon>Pseudomonadati</taxon>
        <taxon>Pseudomonadota</taxon>
        <taxon>Alphaproteobacteria</taxon>
        <taxon>Rhodobacterales</taxon>
        <taxon>Roseobacteraceae</taxon>
        <taxon>Ruegeria</taxon>
    </lineage>
</organism>
<dbReference type="RefSeq" id="WP_234220026.1">
    <property type="nucleotide sequence ID" value="NZ_JAGQAF010000007.1"/>
</dbReference>
<keyword evidence="1" id="KW-0677">Repeat</keyword>
<dbReference type="SMART" id="SM00710">
    <property type="entry name" value="PbH1"/>
    <property type="match status" value="6"/>
</dbReference>
<dbReference type="PANTHER" id="PTHR22990:SF15">
    <property type="entry name" value="F-BOX ONLY PROTEIN 10"/>
    <property type="match status" value="1"/>
</dbReference>
<dbReference type="InterPro" id="IPR011050">
    <property type="entry name" value="Pectin_lyase_fold/virulence"/>
</dbReference>
<dbReference type="EMBL" id="JAGQAF010000007">
    <property type="protein sequence ID" value="MCE8538255.1"/>
    <property type="molecule type" value="Genomic_DNA"/>
</dbReference>
<proteinExistence type="predicted"/>
<dbReference type="AlphaFoldDB" id="A0A9Q3WM05"/>
<evidence type="ECO:0000313" key="4">
    <source>
        <dbReference type="EMBL" id="MCE8538255.1"/>
    </source>
</evidence>
<dbReference type="PANTHER" id="PTHR22990">
    <property type="entry name" value="F-BOX ONLY PROTEIN"/>
    <property type="match status" value="1"/>
</dbReference>
<dbReference type="Proteomes" id="UP000813672">
    <property type="component" value="Unassembled WGS sequence"/>
</dbReference>
<reference evidence="4" key="1">
    <citation type="journal article" date="2021" name="Environ. Microbiol.">
        <title>Cryptic niche differentiation of novel sediment ecotypes of Rugeria pomeroyi correlates with nitrate respiration.</title>
        <authorList>
            <person name="Lin X."/>
            <person name="McNichol J."/>
            <person name="Chu X."/>
            <person name="Qian Y."/>
            <person name="Luo H."/>
        </authorList>
    </citation>
    <scope>NUCLEOTIDE SEQUENCE</scope>
    <source>
        <strain evidence="4">SZCCDBB064</strain>
    </source>
</reference>
<dbReference type="SUPFAM" id="SSF51126">
    <property type="entry name" value="Pectin lyase-like"/>
    <property type="match status" value="2"/>
</dbReference>
<name>A0A9Q3WM05_9RHOB</name>
<dbReference type="InterPro" id="IPR006626">
    <property type="entry name" value="PbH1"/>
</dbReference>
<evidence type="ECO:0000313" key="5">
    <source>
        <dbReference type="Proteomes" id="UP000813672"/>
    </source>
</evidence>
<accession>A0A9Q3WM05</accession>
<dbReference type="InterPro" id="IPR039448">
    <property type="entry name" value="Beta_helix"/>
</dbReference>
<evidence type="ECO:0000259" key="3">
    <source>
        <dbReference type="Pfam" id="PF13229"/>
    </source>
</evidence>
<protein>
    <submittedName>
        <fullName evidence="4">Right-handed parallel beta-helix repeat-containing protein</fullName>
    </submittedName>
</protein>
<feature type="chain" id="PRO_5040429109" evidence="2">
    <location>
        <begin position="23"/>
        <end position="653"/>
    </location>
</feature>
<feature type="domain" description="Right handed beta helix" evidence="3">
    <location>
        <begin position="342"/>
        <end position="489"/>
    </location>
</feature>
<dbReference type="Pfam" id="PF13229">
    <property type="entry name" value="Beta_helix"/>
    <property type="match status" value="2"/>
</dbReference>
<evidence type="ECO:0000256" key="2">
    <source>
        <dbReference type="SAM" id="SignalP"/>
    </source>
</evidence>
<feature type="domain" description="Right handed beta helix" evidence="3">
    <location>
        <begin position="510"/>
        <end position="648"/>
    </location>
</feature>
<evidence type="ECO:0000256" key="1">
    <source>
        <dbReference type="ARBA" id="ARBA00022737"/>
    </source>
</evidence>
<dbReference type="InterPro" id="IPR051550">
    <property type="entry name" value="SCF-Subunits/Alg-Epimerases"/>
</dbReference>
<comment type="caution">
    <text evidence="4">The sequence shown here is derived from an EMBL/GenBank/DDBJ whole genome shotgun (WGS) entry which is preliminary data.</text>
</comment>
<feature type="signal peptide" evidence="2">
    <location>
        <begin position="1"/>
        <end position="22"/>
    </location>
</feature>
<dbReference type="Gene3D" id="2.160.20.10">
    <property type="entry name" value="Single-stranded right-handed beta-helix, Pectin lyase-like"/>
    <property type="match status" value="2"/>
</dbReference>
<keyword evidence="2" id="KW-0732">Signal</keyword>
<sequence>MGFLRRALALGVMLCWAMPGAAQEFEARMSGIYTAGEDFDFPVQMVIWPDPEGDGFGGSVTISGARYPLYAERDGAALRGIFEAEGAVQRFAFLPPEEGVAQVEFTGERAPVAMTRAALPGFRARFEGPFGSLSLRLRDGAVQAVFSDESGAQETWQGRQLGLRVLFSDGPASVLYEPGNNVYYLEMPGFFGAVEALPLPIVVGTSGSADVASLEAALAQVEPGGRIEIEPGQYAGSWNVSVPVEIVGLGGAPDKVVLKADGETGMQWSADQGLLEGLTMRMTETGTALAVQGGMLAIRDSVIEVTGGRGVALGGSARLEIRDSKLRGGDHAITASDFAGLLQVSNSDLSDTRKSIVTLSGAADGKARIEFTGNTLGGSPSNAFRLIDGVSAYLFENQIRDVRVGFHQTNAGAAEFEQNLFSGIGTHAIWIEGVVRDGPLRLTGNGIADVGEACLLFYNFQPRSASAEVTNNSFQDCGKFGLAIVGKETDMDKHRLRIKDGHFEQNGTHIFLNGAAQAVGSGLDMIKARGSAIVLSETSSFELRESRIDTTPDHGLMAIGPGVVATLIETEIANAGKSGAVFSGGALGSFERVQIRQSTVHGIELHSGSQISRFEGNLVENNGGAGVWVDGTFFVPGANNGFIENAKGDILRD</sequence>
<gene>
    <name evidence="4" type="ORF">KBY27_12410</name>
</gene>
<dbReference type="InterPro" id="IPR012334">
    <property type="entry name" value="Pectin_lyas_fold"/>
</dbReference>